<evidence type="ECO:0000256" key="4">
    <source>
        <dbReference type="ARBA" id="ARBA00006706"/>
    </source>
</evidence>
<dbReference type="FunFam" id="1.10.600.10:FF:000006">
    <property type="entry name" value="Farnesyl pyrophosphate synthase"/>
    <property type="match status" value="1"/>
</dbReference>
<comment type="pathway">
    <text evidence="2">Isoprenoid biosynthesis; geranyl diphosphate biosynthesis; geranyl diphosphate from dimethylallyl diphosphate and isopentenyl diphosphate: step 1/1.</text>
</comment>
<dbReference type="PANTHER" id="PTHR11525:SF0">
    <property type="entry name" value="FARNESYL PYROPHOSPHATE SYNTHASE"/>
    <property type="match status" value="1"/>
</dbReference>
<comment type="cofactor">
    <cofactor evidence="1">
        <name>Mg(2+)</name>
        <dbReference type="ChEBI" id="CHEBI:18420"/>
    </cofactor>
</comment>
<evidence type="ECO:0000256" key="7">
    <source>
        <dbReference type="ARBA" id="ARBA00022516"/>
    </source>
</evidence>
<dbReference type="InterPro" id="IPR039702">
    <property type="entry name" value="FPS1-like"/>
</dbReference>
<evidence type="ECO:0000256" key="11">
    <source>
        <dbReference type="ARBA" id="ARBA00023098"/>
    </source>
</evidence>
<dbReference type="GO" id="GO:0046872">
    <property type="term" value="F:metal ion binding"/>
    <property type="evidence" value="ECO:0007669"/>
    <property type="project" value="UniProtKB-KW"/>
</dbReference>
<dbReference type="OrthoDB" id="10257492at2759"/>
<dbReference type="PROSITE" id="PS00444">
    <property type="entry name" value="POLYPRENYL_SYNTHASE_2"/>
    <property type="match status" value="1"/>
</dbReference>
<dbReference type="Gene3D" id="1.10.600.10">
    <property type="entry name" value="Farnesyl Diphosphate Synthase"/>
    <property type="match status" value="1"/>
</dbReference>
<evidence type="ECO:0000256" key="13">
    <source>
        <dbReference type="RuleBase" id="RU004466"/>
    </source>
</evidence>
<keyword evidence="10" id="KW-0460">Magnesium</keyword>
<dbReference type="PROSITE" id="PS00723">
    <property type="entry name" value="POLYPRENYL_SYNTHASE_1"/>
    <property type="match status" value="1"/>
</dbReference>
<evidence type="ECO:0000256" key="5">
    <source>
        <dbReference type="ARBA" id="ARBA00012439"/>
    </source>
</evidence>
<dbReference type="GO" id="GO:0004337">
    <property type="term" value="F:(2E,6E)-farnesyl diphosphate synthase activity"/>
    <property type="evidence" value="ECO:0007669"/>
    <property type="project" value="UniProtKB-EC"/>
</dbReference>
<gene>
    <name evidence="15" type="primary">LOC106175927</name>
</gene>
<dbReference type="GO" id="GO:0004161">
    <property type="term" value="F:dimethylallyltranstransferase activity"/>
    <property type="evidence" value="ECO:0007669"/>
    <property type="project" value="UniProtKB-EC"/>
</dbReference>
<dbReference type="PANTHER" id="PTHR11525">
    <property type="entry name" value="FARNESYL-PYROPHOSPHATE SYNTHETASE"/>
    <property type="match status" value="1"/>
</dbReference>
<evidence type="ECO:0000256" key="8">
    <source>
        <dbReference type="ARBA" id="ARBA00022679"/>
    </source>
</evidence>
<dbReference type="InterPro" id="IPR000092">
    <property type="entry name" value="Polyprenyl_synt"/>
</dbReference>
<keyword evidence="14" id="KW-1185">Reference proteome</keyword>
<name>A0A1S3JT86_LINAN</name>
<dbReference type="RefSeq" id="XP_013413552.1">
    <property type="nucleotide sequence ID" value="XM_013558098.1"/>
</dbReference>
<dbReference type="EC" id="2.5.1.1" evidence="6"/>
<evidence type="ECO:0000256" key="3">
    <source>
        <dbReference type="ARBA" id="ARBA00005035"/>
    </source>
</evidence>
<dbReference type="Pfam" id="PF00348">
    <property type="entry name" value="polyprenyl_synt"/>
    <property type="match status" value="1"/>
</dbReference>
<dbReference type="FunCoup" id="A0A1S3JT86">
    <property type="interactions" value="1672"/>
</dbReference>
<keyword evidence="8 13" id="KW-0808">Transferase</keyword>
<evidence type="ECO:0000313" key="15">
    <source>
        <dbReference type="RefSeq" id="XP_013413552.1"/>
    </source>
</evidence>
<dbReference type="SFLD" id="SFLDS00005">
    <property type="entry name" value="Isoprenoid_Synthase_Type_I"/>
    <property type="match status" value="1"/>
</dbReference>
<accession>A0A1S3JT86</accession>
<dbReference type="SFLD" id="SFLDG01017">
    <property type="entry name" value="Polyprenyl_Transferase_Like"/>
    <property type="match status" value="1"/>
</dbReference>
<sequence length="365" mass="42605">MAAKVNENGVHGLEPATKKCRAELTELQKFDEVFQQLVDDITKQGLKDGEIHDAFKWFKEVCEYNVPFGKKNRGMAVVSSYRYLVTEDKLTEDNLNKARILGWCVEWLQAFFLVADDIMDHSFTRRGKPCWYKKEGVGLIAINDSFFLEMCIYQILKKYFREETYYIDIVELFHETTLQTEIGQNLDLITAQDHVDFNSFSQERYNAIVKWKTAFYSFYLPVACAMYMAGISDSESHANAKTILLEMGHFFQVQDDYLDCYGDPAVIGKVGTDIQDNKCGWLIIQALKRASPEQIKILEENYACHDDLKVAKVKEIFNQLKLSELYTQYEEESYQDLMQLIEKYSQNLPKQMFIAFAKKIYKRNR</sequence>
<dbReference type="STRING" id="7574.A0A1S3JT86"/>
<dbReference type="InterPro" id="IPR008949">
    <property type="entry name" value="Isoprenoid_synthase_dom_sf"/>
</dbReference>
<dbReference type="EC" id="2.5.1.10" evidence="5"/>
<organism evidence="14 15">
    <name type="scientific">Lingula anatina</name>
    <name type="common">Brachiopod</name>
    <name type="synonym">Lingula unguis</name>
    <dbReference type="NCBI Taxonomy" id="7574"/>
    <lineage>
        <taxon>Eukaryota</taxon>
        <taxon>Metazoa</taxon>
        <taxon>Spiralia</taxon>
        <taxon>Lophotrochozoa</taxon>
        <taxon>Brachiopoda</taxon>
        <taxon>Linguliformea</taxon>
        <taxon>Lingulata</taxon>
        <taxon>Lingulida</taxon>
        <taxon>Linguloidea</taxon>
        <taxon>Lingulidae</taxon>
        <taxon>Lingula</taxon>
    </lineage>
</organism>
<protein>
    <recommendedName>
        <fullName evidence="12">Farnesyl pyrophosphate synthase</fullName>
        <ecNumber evidence="6">2.5.1.1</ecNumber>
        <ecNumber evidence="5">2.5.1.10</ecNumber>
    </recommendedName>
</protein>
<dbReference type="InterPro" id="IPR033749">
    <property type="entry name" value="Polyprenyl_synt_CS"/>
</dbReference>
<keyword evidence="9" id="KW-0479">Metal-binding</keyword>
<comment type="pathway">
    <text evidence="3">Isoprenoid biosynthesis; farnesyl diphosphate biosynthesis; farnesyl diphosphate from geranyl diphosphate and isopentenyl diphosphate: step 1/1.</text>
</comment>
<dbReference type="AlphaFoldDB" id="A0A1S3JT86"/>
<dbReference type="CDD" id="cd00685">
    <property type="entry name" value="Trans_IPPS_HT"/>
    <property type="match status" value="1"/>
</dbReference>
<evidence type="ECO:0000256" key="6">
    <source>
        <dbReference type="ARBA" id="ARBA00012833"/>
    </source>
</evidence>
<dbReference type="KEGG" id="lak:106175927"/>
<dbReference type="SUPFAM" id="SSF48576">
    <property type="entry name" value="Terpenoid synthases"/>
    <property type="match status" value="1"/>
</dbReference>
<comment type="similarity">
    <text evidence="4 13">Belongs to the FPP/GGPP synthase family.</text>
</comment>
<evidence type="ECO:0000256" key="10">
    <source>
        <dbReference type="ARBA" id="ARBA00022842"/>
    </source>
</evidence>
<reference evidence="15" key="1">
    <citation type="submission" date="2025-08" db="UniProtKB">
        <authorList>
            <consortium name="RefSeq"/>
        </authorList>
    </citation>
    <scope>IDENTIFICATION</scope>
    <source>
        <tissue evidence="15">Gonads</tissue>
    </source>
</reference>
<evidence type="ECO:0000256" key="1">
    <source>
        <dbReference type="ARBA" id="ARBA00001946"/>
    </source>
</evidence>
<keyword evidence="7" id="KW-0444">Lipid biosynthesis</keyword>
<evidence type="ECO:0000256" key="12">
    <source>
        <dbReference type="ARBA" id="ARBA00034546"/>
    </source>
</evidence>
<dbReference type="Proteomes" id="UP000085678">
    <property type="component" value="Unplaced"/>
</dbReference>
<proteinExistence type="inferred from homology"/>
<dbReference type="InParanoid" id="A0A1S3JT86"/>
<evidence type="ECO:0000256" key="2">
    <source>
        <dbReference type="ARBA" id="ARBA00004932"/>
    </source>
</evidence>
<dbReference type="GO" id="GO:0005737">
    <property type="term" value="C:cytoplasm"/>
    <property type="evidence" value="ECO:0007669"/>
    <property type="project" value="TreeGrafter"/>
</dbReference>
<dbReference type="OMA" id="CSWVVNQ"/>
<keyword evidence="11" id="KW-0443">Lipid metabolism</keyword>
<evidence type="ECO:0000256" key="9">
    <source>
        <dbReference type="ARBA" id="ARBA00022723"/>
    </source>
</evidence>
<dbReference type="GO" id="GO:0045337">
    <property type="term" value="P:farnesyl diphosphate biosynthetic process"/>
    <property type="evidence" value="ECO:0007669"/>
    <property type="project" value="TreeGrafter"/>
</dbReference>
<evidence type="ECO:0000313" key="14">
    <source>
        <dbReference type="Proteomes" id="UP000085678"/>
    </source>
</evidence>
<dbReference type="GeneID" id="106175927"/>